<dbReference type="EMBL" id="CAJOBJ010116408">
    <property type="protein sequence ID" value="CAF4655543.1"/>
    <property type="molecule type" value="Genomic_DNA"/>
</dbReference>
<evidence type="ECO:0000313" key="4">
    <source>
        <dbReference type="Proteomes" id="UP000681720"/>
    </source>
</evidence>
<sequence length="59" mass="6792">ASGDKTQLTEQLIKYQNQYNDEKSKRKILEKQLQAPHNDSTQLPNQITSDEKPKTVPSH</sequence>
<organism evidence="3 4">
    <name type="scientific">Rotaria magnacalcarata</name>
    <dbReference type="NCBI Taxonomy" id="392030"/>
    <lineage>
        <taxon>Eukaryota</taxon>
        <taxon>Metazoa</taxon>
        <taxon>Spiralia</taxon>
        <taxon>Gnathifera</taxon>
        <taxon>Rotifera</taxon>
        <taxon>Eurotatoria</taxon>
        <taxon>Bdelloidea</taxon>
        <taxon>Philodinida</taxon>
        <taxon>Philodinidae</taxon>
        <taxon>Rotaria</taxon>
    </lineage>
</organism>
<proteinExistence type="predicted"/>
<feature type="non-terminal residue" evidence="3">
    <location>
        <position position="1"/>
    </location>
</feature>
<accession>A0A8S2ZRJ7</accession>
<feature type="region of interest" description="Disordered" evidence="1">
    <location>
        <begin position="31"/>
        <end position="59"/>
    </location>
</feature>
<comment type="caution">
    <text evidence="3">The sequence shown here is derived from an EMBL/GenBank/DDBJ whole genome shotgun (WGS) entry which is preliminary data.</text>
</comment>
<evidence type="ECO:0000313" key="3">
    <source>
        <dbReference type="EMBL" id="CAF4655543.1"/>
    </source>
</evidence>
<feature type="compositionally biased region" description="Polar residues" evidence="1">
    <location>
        <begin position="35"/>
        <end position="48"/>
    </location>
</feature>
<feature type="non-terminal residue" evidence="3">
    <location>
        <position position="59"/>
    </location>
</feature>
<protein>
    <submittedName>
        <fullName evidence="3">Uncharacterized protein</fullName>
    </submittedName>
</protein>
<evidence type="ECO:0000313" key="2">
    <source>
        <dbReference type="EMBL" id="CAF4421918.1"/>
    </source>
</evidence>
<feature type="compositionally biased region" description="Basic and acidic residues" evidence="1">
    <location>
        <begin position="49"/>
        <end position="59"/>
    </location>
</feature>
<dbReference type="Proteomes" id="UP000681967">
    <property type="component" value="Unassembled WGS sequence"/>
</dbReference>
<dbReference type="AlphaFoldDB" id="A0A8S2ZRJ7"/>
<evidence type="ECO:0000256" key="1">
    <source>
        <dbReference type="SAM" id="MobiDB-lite"/>
    </source>
</evidence>
<dbReference type="EMBL" id="CAJOBH010060415">
    <property type="protein sequence ID" value="CAF4421918.1"/>
    <property type="molecule type" value="Genomic_DNA"/>
</dbReference>
<dbReference type="Proteomes" id="UP000681720">
    <property type="component" value="Unassembled WGS sequence"/>
</dbReference>
<gene>
    <name evidence="2" type="ORF">BYL167_LOCUS32505</name>
    <name evidence="3" type="ORF">GIL414_LOCUS41250</name>
</gene>
<reference evidence="3" key="1">
    <citation type="submission" date="2021-02" db="EMBL/GenBank/DDBJ databases">
        <authorList>
            <person name="Nowell W R."/>
        </authorList>
    </citation>
    <scope>NUCLEOTIDE SEQUENCE</scope>
</reference>
<name>A0A8S2ZRJ7_9BILA</name>